<dbReference type="AlphaFoldDB" id="A0AAD6U6H2"/>
<feature type="region of interest" description="Disordered" evidence="1">
    <location>
        <begin position="301"/>
        <end position="499"/>
    </location>
</feature>
<feature type="compositionally biased region" description="Pro residues" evidence="1">
    <location>
        <begin position="230"/>
        <end position="253"/>
    </location>
</feature>
<dbReference type="Proteomes" id="UP001222325">
    <property type="component" value="Unassembled WGS sequence"/>
</dbReference>
<sequence>MDNPQHYQPLSYALHPPNTSTTPKPGPASVPHRQEEQEEEEEEDENVADHLNSGDASASKPAGTGDARQFLPETDPGGKRRPGRPRGSKTRKNPSPAGANSTAPHSTGTSTVPPQLPDLNSQNQQYYEFQWRVLNLCAEFYGAAEELVKGTPPLVVAQCYQMGPGSKVDPLVMLNDAKRICDTLLANPTQLISTPPPPLYPVIPTFYHPQPAASTSTPAKVATSSTKPPSSAPAPTPTPAPVPLPAPALAPPPTNVITNPGSFVVSLGTQPTYQYANYPPPPAPYAGPYYTPYGYPPGPYYHPPGPAHMQTQQPQPTVKPPPPTPLASTSTPKPASAAAAAPSNVNSGNQGPWSDDELERLNKLAADSKAASASGETDWDWVVGEWGPGRTRHQILLKATGLGMKESKGRNNKRRREADEPGTPASPAPPPNPAAANANAKIAMSTSTPSNTGSPATSHVTATPVPSPSMSHLQRPSSAKGPAPQAKPAPAPTSALPWPMPTVAAADISPVLATAVQGEARTSSYYRPRPPADAGGSVARPATTHQFMYQNGPVQNSSS</sequence>
<feature type="region of interest" description="Disordered" evidence="1">
    <location>
        <begin position="519"/>
        <end position="559"/>
    </location>
</feature>
<feature type="compositionally biased region" description="Basic residues" evidence="1">
    <location>
        <begin position="79"/>
        <end position="92"/>
    </location>
</feature>
<feature type="compositionally biased region" description="Polar residues" evidence="1">
    <location>
        <begin position="444"/>
        <end position="461"/>
    </location>
</feature>
<evidence type="ECO:0008006" key="4">
    <source>
        <dbReference type="Google" id="ProtNLM"/>
    </source>
</evidence>
<accession>A0AAD6U6H2</accession>
<feature type="compositionally biased region" description="Acidic residues" evidence="1">
    <location>
        <begin position="36"/>
        <end position="46"/>
    </location>
</feature>
<gene>
    <name evidence="2" type="ORF">B0H15DRAFT_361375</name>
</gene>
<comment type="caution">
    <text evidence="2">The sequence shown here is derived from an EMBL/GenBank/DDBJ whole genome shotgun (WGS) entry which is preliminary data.</text>
</comment>
<protein>
    <recommendedName>
        <fullName evidence="4">Myb-like domain-containing protein</fullName>
    </recommendedName>
</protein>
<feature type="compositionally biased region" description="Polar residues" evidence="1">
    <location>
        <begin position="543"/>
        <end position="559"/>
    </location>
</feature>
<evidence type="ECO:0000313" key="3">
    <source>
        <dbReference type="Proteomes" id="UP001222325"/>
    </source>
</evidence>
<feature type="region of interest" description="Disordered" evidence="1">
    <location>
        <begin position="1"/>
        <end position="119"/>
    </location>
</feature>
<feature type="compositionally biased region" description="Low complexity" evidence="1">
    <location>
        <begin position="220"/>
        <end position="229"/>
    </location>
</feature>
<evidence type="ECO:0000256" key="1">
    <source>
        <dbReference type="SAM" id="MobiDB-lite"/>
    </source>
</evidence>
<dbReference type="EMBL" id="JARJCN010000032">
    <property type="protein sequence ID" value="KAJ7086167.1"/>
    <property type="molecule type" value="Genomic_DNA"/>
</dbReference>
<feature type="compositionally biased region" description="Pro residues" evidence="1">
    <location>
        <begin position="424"/>
        <end position="433"/>
    </location>
</feature>
<feature type="compositionally biased region" description="Low complexity" evidence="1">
    <location>
        <begin position="307"/>
        <end position="316"/>
    </location>
</feature>
<evidence type="ECO:0000313" key="2">
    <source>
        <dbReference type="EMBL" id="KAJ7086167.1"/>
    </source>
</evidence>
<keyword evidence="3" id="KW-1185">Reference proteome</keyword>
<name>A0AAD6U6H2_9AGAR</name>
<organism evidence="2 3">
    <name type="scientific">Mycena belliarum</name>
    <dbReference type="NCBI Taxonomy" id="1033014"/>
    <lineage>
        <taxon>Eukaryota</taxon>
        <taxon>Fungi</taxon>
        <taxon>Dikarya</taxon>
        <taxon>Basidiomycota</taxon>
        <taxon>Agaricomycotina</taxon>
        <taxon>Agaricomycetes</taxon>
        <taxon>Agaricomycetidae</taxon>
        <taxon>Agaricales</taxon>
        <taxon>Marasmiineae</taxon>
        <taxon>Mycenaceae</taxon>
        <taxon>Mycena</taxon>
    </lineage>
</organism>
<feature type="compositionally biased region" description="Polar residues" evidence="1">
    <location>
        <begin position="98"/>
        <end position="119"/>
    </location>
</feature>
<feature type="region of interest" description="Disordered" evidence="1">
    <location>
        <begin position="213"/>
        <end position="253"/>
    </location>
</feature>
<feature type="compositionally biased region" description="Low complexity" evidence="1">
    <location>
        <begin position="326"/>
        <end position="343"/>
    </location>
</feature>
<feature type="compositionally biased region" description="Low complexity" evidence="1">
    <location>
        <begin position="365"/>
        <end position="374"/>
    </location>
</feature>
<reference evidence="2" key="1">
    <citation type="submission" date="2023-03" db="EMBL/GenBank/DDBJ databases">
        <title>Massive genome expansion in bonnet fungi (Mycena s.s.) driven by repeated elements and novel gene families across ecological guilds.</title>
        <authorList>
            <consortium name="Lawrence Berkeley National Laboratory"/>
            <person name="Harder C.B."/>
            <person name="Miyauchi S."/>
            <person name="Viragh M."/>
            <person name="Kuo A."/>
            <person name="Thoen E."/>
            <person name="Andreopoulos B."/>
            <person name="Lu D."/>
            <person name="Skrede I."/>
            <person name="Drula E."/>
            <person name="Henrissat B."/>
            <person name="Morin E."/>
            <person name="Kohler A."/>
            <person name="Barry K."/>
            <person name="LaButti K."/>
            <person name="Morin E."/>
            <person name="Salamov A."/>
            <person name="Lipzen A."/>
            <person name="Mereny Z."/>
            <person name="Hegedus B."/>
            <person name="Baldrian P."/>
            <person name="Stursova M."/>
            <person name="Weitz H."/>
            <person name="Taylor A."/>
            <person name="Grigoriev I.V."/>
            <person name="Nagy L.G."/>
            <person name="Martin F."/>
            <person name="Kauserud H."/>
        </authorList>
    </citation>
    <scope>NUCLEOTIDE SEQUENCE</scope>
    <source>
        <strain evidence="2">CBHHK173m</strain>
    </source>
</reference>
<proteinExistence type="predicted"/>